<dbReference type="Pfam" id="PF13835">
    <property type="entry name" value="DUF4194"/>
    <property type="match status" value="1"/>
</dbReference>
<reference evidence="1 2" key="1">
    <citation type="submission" date="2019-07" db="EMBL/GenBank/DDBJ databases">
        <title>Analysis of the biochemical properties, biological activity and biotechnological potential of siderophores and biosurfactants produced by Antarctic psychrotolerant bacteria.</title>
        <authorList>
            <person name="Styczynski M."/>
            <person name="Krucon T."/>
            <person name="Decewicz P."/>
            <person name="Dziewit L."/>
        </authorList>
    </citation>
    <scope>NUCLEOTIDE SEQUENCE [LARGE SCALE GENOMIC DNA]</scope>
    <source>
        <strain evidence="1 2">ANT_H27</strain>
    </source>
</reference>
<comment type="caution">
    <text evidence="1">The sequence shown here is derived from an EMBL/GenBank/DDBJ whole genome shotgun (WGS) entry which is preliminary data.</text>
</comment>
<dbReference type="EMBL" id="VOBL01000003">
    <property type="protein sequence ID" value="KAA0978927.1"/>
    <property type="molecule type" value="Genomic_DNA"/>
</dbReference>
<evidence type="ECO:0000313" key="2">
    <source>
        <dbReference type="Proteomes" id="UP000323856"/>
    </source>
</evidence>
<gene>
    <name evidence="1" type="ORF">FQ154_04010</name>
</gene>
<dbReference type="AlphaFoldDB" id="A0A5B0EIQ0"/>
<dbReference type="Proteomes" id="UP000323856">
    <property type="component" value="Unassembled WGS sequence"/>
</dbReference>
<proteinExistence type="predicted"/>
<organism evidence="1 2">
    <name type="scientific">Paeniglutamicibacter gangotriensis</name>
    <dbReference type="NCBI Taxonomy" id="254787"/>
    <lineage>
        <taxon>Bacteria</taxon>
        <taxon>Bacillati</taxon>
        <taxon>Actinomycetota</taxon>
        <taxon>Actinomycetes</taxon>
        <taxon>Micrococcales</taxon>
        <taxon>Micrococcaceae</taxon>
        <taxon>Paeniglutamicibacter</taxon>
    </lineage>
</organism>
<evidence type="ECO:0000313" key="1">
    <source>
        <dbReference type="EMBL" id="KAA0978927.1"/>
    </source>
</evidence>
<sequence length="219" mass="24404">MSSTLPTGAVDERRLFAGDTGSFELPLRQLLVRLLRGPYLDGVAEPRLWQLVLDRRAEISAYVAEIFLELEVDANRKIALLSPVDLEAAHTTAIAPRRALKREETLLALRLRLLLERHAGSGTDAVISREAAREILLEHRTPGDTDDKKLEENTDAALTRLLNLKLILPTELTDEYKVSGALALALPFAGIEEIPDYIKAIERVGVDDTEEFDLETEEL</sequence>
<protein>
    <submittedName>
        <fullName evidence="1">DUF4194 domain-containing protein</fullName>
    </submittedName>
</protein>
<dbReference type="OrthoDB" id="3725402at2"/>
<name>A0A5B0EIQ0_9MICC</name>
<dbReference type="RefSeq" id="WP_149618755.1">
    <property type="nucleotide sequence ID" value="NZ_VOBL01000003.1"/>
</dbReference>
<accession>A0A5B0EIQ0</accession>
<dbReference type="InterPro" id="IPR025449">
    <property type="entry name" value="JetB"/>
</dbReference>